<evidence type="ECO:0000256" key="9">
    <source>
        <dbReference type="RuleBase" id="RU003811"/>
    </source>
</evidence>
<keyword evidence="4 7" id="KW-0547">Nucleotide-binding</keyword>
<feature type="binding site" evidence="7">
    <location>
        <position position="395"/>
    </location>
    <ligand>
        <name>deamido-NAD(+)</name>
        <dbReference type="ChEBI" id="CHEBI:58437"/>
        <note>ligand shared between two neighboring subunits</note>
    </ligand>
</feature>
<evidence type="ECO:0000313" key="12">
    <source>
        <dbReference type="Proteomes" id="UP001239909"/>
    </source>
</evidence>
<evidence type="ECO:0000256" key="6">
    <source>
        <dbReference type="ARBA" id="ARBA00023027"/>
    </source>
</evidence>
<evidence type="ECO:0000313" key="11">
    <source>
        <dbReference type="EMBL" id="GMG81645.1"/>
    </source>
</evidence>
<dbReference type="Gene3D" id="3.40.50.620">
    <property type="entry name" value="HUPs"/>
    <property type="match status" value="1"/>
</dbReference>
<feature type="active site" description="Nucleophile; for glutaminase activity" evidence="7">
    <location>
        <position position="171"/>
    </location>
</feature>
<feature type="binding site" evidence="7">
    <location>
        <position position="197"/>
    </location>
    <ligand>
        <name>L-glutamine</name>
        <dbReference type="ChEBI" id="CHEBI:58359"/>
    </ligand>
</feature>
<dbReference type="CDD" id="cd07570">
    <property type="entry name" value="GAT_Gln-NAD-synth"/>
    <property type="match status" value="1"/>
</dbReference>
<keyword evidence="12" id="KW-1185">Reference proteome</keyword>
<accession>A0ABQ6LE59</accession>
<dbReference type="CDD" id="cd00553">
    <property type="entry name" value="NAD_synthase"/>
    <property type="match status" value="1"/>
</dbReference>
<evidence type="ECO:0000256" key="7">
    <source>
        <dbReference type="HAMAP-Rule" id="MF_02090"/>
    </source>
</evidence>
<dbReference type="Pfam" id="PF02540">
    <property type="entry name" value="NAD_synthase"/>
    <property type="match status" value="1"/>
</dbReference>
<keyword evidence="5 7" id="KW-0067">ATP-binding</keyword>
<dbReference type="InterPro" id="IPR003694">
    <property type="entry name" value="NAD_synthase"/>
</dbReference>
<feature type="active site" description="For glutaminase activity" evidence="7">
    <location>
        <position position="135"/>
    </location>
</feature>
<evidence type="ECO:0000256" key="3">
    <source>
        <dbReference type="ARBA" id="ARBA00022598"/>
    </source>
</evidence>
<dbReference type="InterPro" id="IPR014729">
    <property type="entry name" value="Rossmann-like_a/b/a_fold"/>
</dbReference>
<dbReference type="HAMAP" id="MF_02090">
    <property type="entry name" value="NadE_glutamine_dep"/>
    <property type="match status" value="1"/>
</dbReference>
<dbReference type="PIRSF" id="PIRSF006630">
    <property type="entry name" value="NADS_GAT"/>
    <property type="match status" value="1"/>
</dbReference>
<feature type="binding site" evidence="7">
    <location>
        <position position="424"/>
    </location>
    <ligand>
        <name>deamido-NAD(+)</name>
        <dbReference type="ChEBI" id="CHEBI:58437"/>
        <note>ligand shared between two neighboring subunits</note>
    </ligand>
</feature>
<dbReference type="Pfam" id="PF00795">
    <property type="entry name" value="CN_hydrolase"/>
    <property type="match status" value="1"/>
</dbReference>
<comment type="caution">
    <text evidence="7">Lacks conserved residue(s) required for the propagation of feature annotation.</text>
</comment>
<dbReference type="EMBL" id="BSYI01000005">
    <property type="protein sequence ID" value="GMG81645.1"/>
    <property type="molecule type" value="Genomic_DNA"/>
</dbReference>
<feature type="binding site" evidence="7">
    <location>
        <position position="419"/>
    </location>
    <ligand>
        <name>ATP</name>
        <dbReference type="ChEBI" id="CHEBI:30616"/>
    </ligand>
</feature>
<evidence type="ECO:0000259" key="10">
    <source>
        <dbReference type="PROSITE" id="PS50263"/>
    </source>
</evidence>
<comment type="similarity">
    <text evidence="2 7 8">In the C-terminal section; belongs to the NAD synthetase family.</text>
</comment>
<proteinExistence type="inferred from homology"/>
<feature type="binding site" evidence="7">
    <location>
        <position position="543"/>
    </location>
    <ligand>
        <name>deamido-NAD(+)</name>
        <dbReference type="ChEBI" id="CHEBI:58437"/>
        <note>ligand shared between two neighboring subunits</note>
    </ligand>
</feature>
<dbReference type="RefSeq" id="WP_285670363.1">
    <property type="nucleotide sequence ID" value="NZ_BSYI01000005.1"/>
</dbReference>
<dbReference type="SUPFAM" id="SSF56317">
    <property type="entry name" value="Carbon-nitrogen hydrolase"/>
    <property type="match status" value="1"/>
</dbReference>
<dbReference type="Gene3D" id="3.60.110.10">
    <property type="entry name" value="Carbon-nitrogen hydrolase"/>
    <property type="match status" value="1"/>
</dbReference>
<dbReference type="InterPro" id="IPR022310">
    <property type="entry name" value="NAD/GMP_synthase"/>
</dbReference>
<dbReference type="NCBIfam" id="TIGR00552">
    <property type="entry name" value="nadE"/>
    <property type="match status" value="1"/>
</dbReference>
<dbReference type="InterPro" id="IPR003010">
    <property type="entry name" value="C-N_Hydrolase"/>
</dbReference>
<feature type="binding site" evidence="7">
    <location>
        <begin position="312"/>
        <end position="319"/>
    </location>
    <ligand>
        <name>ATP</name>
        <dbReference type="ChEBI" id="CHEBI:30616"/>
    </ligand>
</feature>
<keyword evidence="3 7" id="KW-0436">Ligase</keyword>
<evidence type="ECO:0000256" key="1">
    <source>
        <dbReference type="ARBA" id="ARBA00005188"/>
    </source>
</evidence>
<dbReference type="InterPro" id="IPR014445">
    <property type="entry name" value="Gln-dep_NAD_synthase"/>
</dbReference>
<dbReference type="InterPro" id="IPR036526">
    <property type="entry name" value="C-N_Hydrolase_sf"/>
</dbReference>
<dbReference type="EC" id="6.3.5.1" evidence="7 8"/>
<sequence length="574" mass="62843">MTEHSGDNGAGRLRITLAQLNPVAGDIPGNLERAREALAAGRAAGADLVMLPEMFLSGYQLLDLSIRPAFLRDCQAALEALAAGMGEGDPALGIGAPMEAGRAGEAEQLGRGVYNAYHLLEGGAGGGRIRARFAKHHRPNYGVFDEKRLYLEGPPQGPVAINGCRVGFPICEDMWFPDVAETLEESGAELFLVPNGSPYDRHKVEARMNHMVARTVETRLSLVYLNLMGGQDDQVFDGGSFGLNPGKPLAFQMPFFEEAIETVEARRTNEGWRLADGPRAAQPEAAEADYRAMVTATRDYVRKAGFSKVLLGLSGGIDSAIVAAIATDALGAENVRCVMMPSRFTSRESLEDAAAVAGRLGVRLDELSIAGAVAALEQGLAPHFEGMARDLTEENIQSRLRGTYLMALSNKFGEMLLTTGNKSEMAVGYATIYGDMNGGYNPIKDLYKTRVFAAARWRNTVRHDWMLGPAGEVIPERVIAKPPSAELREDQKDEDSLPPYEILDAILERLVEEDASTAEIIAEGHDRETVMKVQHLLYISEYKRFQSAPGTKLTRRAFWLDRRYPIVNRWRDRS</sequence>
<dbReference type="SUPFAM" id="SSF52402">
    <property type="entry name" value="Adenine nucleotide alpha hydrolases-like"/>
    <property type="match status" value="1"/>
</dbReference>
<feature type="binding site" evidence="7">
    <location>
        <position position="203"/>
    </location>
    <ligand>
        <name>L-glutamine</name>
        <dbReference type="ChEBI" id="CHEBI:58359"/>
    </ligand>
</feature>
<evidence type="ECO:0000256" key="2">
    <source>
        <dbReference type="ARBA" id="ARBA00007145"/>
    </source>
</evidence>
<comment type="function">
    <text evidence="7">Catalyzes the ATP-dependent amidation of deamido-NAD to form NAD. Uses L-glutamine as a nitrogen source.</text>
</comment>
<evidence type="ECO:0000256" key="5">
    <source>
        <dbReference type="ARBA" id="ARBA00022840"/>
    </source>
</evidence>
<dbReference type="PANTHER" id="PTHR23090">
    <property type="entry name" value="NH 3 /GLUTAMINE-DEPENDENT NAD + SYNTHETASE"/>
    <property type="match status" value="1"/>
</dbReference>
<dbReference type="NCBIfam" id="NF010588">
    <property type="entry name" value="PRK13981.1"/>
    <property type="match status" value="1"/>
</dbReference>
<comment type="catalytic activity">
    <reaction evidence="7 8">
        <text>deamido-NAD(+) + L-glutamine + ATP + H2O = L-glutamate + AMP + diphosphate + NAD(+) + H(+)</text>
        <dbReference type="Rhea" id="RHEA:24384"/>
        <dbReference type="ChEBI" id="CHEBI:15377"/>
        <dbReference type="ChEBI" id="CHEBI:15378"/>
        <dbReference type="ChEBI" id="CHEBI:29985"/>
        <dbReference type="ChEBI" id="CHEBI:30616"/>
        <dbReference type="ChEBI" id="CHEBI:33019"/>
        <dbReference type="ChEBI" id="CHEBI:57540"/>
        <dbReference type="ChEBI" id="CHEBI:58359"/>
        <dbReference type="ChEBI" id="CHEBI:58437"/>
        <dbReference type="ChEBI" id="CHEBI:456215"/>
        <dbReference type="EC" id="6.3.5.1"/>
    </reaction>
</comment>
<reference evidence="11 12" key="1">
    <citation type="submission" date="2023-04" db="EMBL/GenBank/DDBJ databases">
        <title>Marinoamorphus aggregata gen. nov., sp. Nov., isolate from tissue of brittle star Ophioplocus japonicus.</title>
        <authorList>
            <person name="Kawano K."/>
            <person name="Sawayama S."/>
            <person name="Nakagawa S."/>
        </authorList>
    </citation>
    <scope>NUCLEOTIDE SEQUENCE [LARGE SCALE GENOMIC DNA]</scope>
    <source>
        <strain evidence="11 12">NKW23</strain>
    </source>
</reference>
<keyword evidence="6 7" id="KW-0520">NAD</keyword>
<comment type="pathway">
    <text evidence="1 7 8">Cofactor biosynthesis; NAD(+) biosynthesis; NAD(+) from deamido-NAD(+) (L-Gln route): step 1/1.</text>
</comment>
<comment type="similarity">
    <text evidence="9">Belongs to the NAD synthetase family.</text>
</comment>
<name>A0ABQ6LE59_9RHOB</name>
<evidence type="ECO:0000256" key="8">
    <source>
        <dbReference type="PIRNR" id="PIRNR006630"/>
    </source>
</evidence>
<protein>
    <recommendedName>
        <fullName evidence="7 8">Glutamine-dependent NAD(+) synthetase</fullName>
        <ecNumber evidence="7 8">6.3.5.1</ecNumber>
    </recommendedName>
    <alternativeName>
        <fullName evidence="7 8">NAD(+) synthase [glutamine-hydrolyzing]</fullName>
    </alternativeName>
</protein>
<organism evidence="11 12">
    <name type="scientific">Paralimibaculum aggregatum</name>
    <dbReference type="NCBI Taxonomy" id="3036245"/>
    <lineage>
        <taxon>Bacteria</taxon>
        <taxon>Pseudomonadati</taxon>
        <taxon>Pseudomonadota</taxon>
        <taxon>Alphaproteobacteria</taxon>
        <taxon>Rhodobacterales</taxon>
        <taxon>Paracoccaceae</taxon>
        <taxon>Paralimibaculum</taxon>
    </lineage>
</organism>
<gene>
    <name evidence="7" type="primary">nadE</name>
    <name evidence="11" type="ORF">LNKW23_08580</name>
</gene>
<evidence type="ECO:0000256" key="4">
    <source>
        <dbReference type="ARBA" id="ARBA00022741"/>
    </source>
</evidence>
<dbReference type="PANTHER" id="PTHR23090:SF9">
    <property type="entry name" value="GLUTAMINE-DEPENDENT NAD(+) SYNTHETASE"/>
    <property type="match status" value="1"/>
</dbReference>
<feature type="domain" description="CN hydrolase" evidence="10">
    <location>
        <begin position="13"/>
        <end position="267"/>
    </location>
</feature>
<feature type="active site" description="Proton acceptor; for glutaminase activity" evidence="7">
    <location>
        <position position="53"/>
    </location>
</feature>
<comment type="caution">
    <text evidence="11">The sequence shown here is derived from an EMBL/GenBank/DDBJ whole genome shotgun (WGS) entry which is preliminary data.</text>
</comment>
<feature type="binding site" evidence="7">
    <location>
        <position position="141"/>
    </location>
    <ligand>
        <name>L-glutamine</name>
        <dbReference type="ChEBI" id="CHEBI:58359"/>
    </ligand>
</feature>
<dbReference type="Proteomes" id="UP001239909">
    <property type="component" value="Unassembled WGS sequence"/>
</dbReference>
<dbReference type="PROSITE" id="PS50263">
    <property type="entry name" value="CN_HYDROLASE"/>
    <property type="match status" value="1"/>
</dbReference>